<comment type="caution">
    <text evidence="2">The sequence shown here is derived from an EMBL/GenBank/DDBJ whole genome shotgun (WGS) entry which is preliminary data.</text>
</comment>
<keyword evidence="3" id="KW-1185">Reference proteome</keyword>
<feature type="domain" description="DUF6630" evidence="1">
    <location>
        <begin position="105"/>
        <end position="215"/>
    </location>
</feature>
<organism evidence="2 3">
    <name type="scientific">Chitinophaga cymbidii</name>
    <dbReference type="NCBI Taxonomy" id="1096750"/>
    <lineage>
        <taxon>Bacteria</taxon>
        <taxon>Pseudomonadati</taxon>
        <taxon>Bacteroidota</taxon>
        <taxon>Chitinophagia</taxon>
        <taxon>Chitinophagales</taxon>
        <taxon>Chitinophagaceae</taxon>
        <taxon>Chitinophaga</taxon>
    </lineage>
</organism>
<protein>
    <recommendedName>
        <fullName evidence="1">DUF6630 domain-containing protein</fullName>
    </recommendedName>
</protein>
<evidence type="ECO:0000313" key="3">
    <source>
        <dbReference type="Proteomes" id="UP000321436"/>
    </source>
</evidence>
<name>A0A512RRY8_9BACT</name>
<accession>A0A512RRY8</accession>
<reference evidence="2 3" key="1">
    <citation type="submission" date="2019-07" db="EMBL/GenBank/DDBJ databases">
        <title>Whole genome shotgun sequence of Chitinophaga cymbidii NBRC 109752.</title>
        <authorList>
            <person name="Hosoyama A."/>
            <person name="Uohara A."/>
            <person name="Ohji S."/>
            <person name="Ichikawa N."/>
        </authorList>
    </citation>
    <scope>NUCLEOTIDE SEQUENCE [LARGE SCALE GENOMIC DNA]</scope>
    <source>
        <strain evidence="2 3">NBRC 109752</strain>
    </source>
</reference>
<dbReference type="EMBL" id="BKAU01000006">
    <property type="protein sequence ID" value="GEP98458.1"/>
    <property type="molecule type" value="Genomic_DNA"/>
</dbReference>
<dbReference type="AlphaFoldDB" id="A0A512RRY8"/>
<gene>
    <name evidence="2" type="ORF">CCY01nite_47180</name>
</gene>
<dbReference type="InterPro" id="IPR046582">
    <property type="entry name" value="DUF6630"/>
</dbReference>
<dbReference type="Pfam" id="PF20335">
    <property type="entry name" value="DUF6630"/>
    <property type="match status" value="1"/>
</dbReference>
<evidence type="ECO:0000313" key="2">
    <source>
        <dbReference type="EMBL" id="GEP98458.1"/>
    </source>
</evidence>
<dbReference type="Proteomes" id="UP000321436">
    <property type="component" value="Unassembled WGS sequence"/>
</dbReference>
<evidence type="ECO:0000259" key="1">
    <source>
        <dbReference type="Pfam" id="PF20335"/>
    </source>
</evidence>
<proteinExistence type="predicted"/>
<sequence length="220" mass="25161">MYFFPGDKFLFVGGGIIVFYLWCKKEFAGSGWFEKKKPAVVSKAAHTFDQFTDAVVAEPLSVSEKQGFLQLMRELVTPALHPKLEPVINQLKTFNDSNDAFEPLYSLSNFTDDEDIAFISLLDWKSAIEDLVWRIETSLKQNYDTVIGLPSDTQWEPNASVSYDNVFKTYDNTLRQHGFQLGFMNTGGDDYALLVFKTDQKERVEEAVKLTGYGYYEISY</sequence>